<evidence type="ECO:0000313" key="2">
    <source>
        <dbReference type="EMBL" id="SMH65002.1"/>
    </source>
</evidence>
<proteinExistence type="predicted"/>
<sequence length="84" mass="9155">MPIVVLILSYPDFMLGHSLASLNRVGDQVNNMYPSIIAPAALAIDKDFFASSGSIGILHRDRFFLAYSAYSQLASLNDAPGFLF</sequence>
<name>A0A060UR33_9PROT</name>
<gene>
    <name evidence="2" type="ORF">AFERRI_11036</name>
    <name evidence="1" type="ORF">AFERRI_50032</name>
</gene>
<reference evidence="1" key="2">
    <citation type="submission" date="2014-07" db="EMBL/GenBank/DDBJ databases">
        <title>Initial genome analysis of the psychrotolerant acidophile Acidithiobacillus ferrivorans CF27: insights into iron and sulfur oxidation pathways and into biofilm formation.</title>
        <authorList>
            <person name="Talla E."/>
            <person name="Hedrich S."/>
            <person name="Mangenot S."/>
            <person name="Ji B."/>
            <person name="Johnson D.B."/>
            <person name="Barbe V."/>
            <person name="Bonnefoy V."/>
        </authorList>
    </citation>
    <scope>NUCLEOTIDE SEQUENCE [LARGE SCALE GENOMIC DNA]</scope>
    <source>
        <strain evidence="1">CF27</strain>
    </source>
</reference>
<dbReference type="AlphaFoldDB" id="A0A060UR33"/>
<dbReference type="EMBL" id="LT841305">
    <property type="protein sequence ID" value="SMH65002.1"/>
    <property type="molecule type" value="Genomic_DNA"/>
</dbReference>
<dbReference type="Proteomes" id="UP000193925">
    <property type="component" value="Chromosome AFERRI"/>
</dbReference>
<reference evidence="2 3" key="3">
    <citation type="submission" date="2017-03" db="EMBL/GenBank/DDBJ databases">
        <authorList>
            <person name="Regsiter A."/>
            <person name="William W."/>
        </authorList>
    </citation>
    <scope>NUCLEOTIDE SEQUENCE [LARGE SCALE GENOMIC DNA]</scope>
    <source>
        <strain evidence="2">PRJEB5721</strain>
    </source>
</reference>
<organism evidence="1">
    <name type="scientific">Acidithiobacillus ferrivorans</name>
    <dbReference type="NCBI Taxonomy" id="160808"/>
    <lineage>
        <taxon>Bacteria</taxon>
        <taxon>Pseudomonadati</taxon>
        <taxon>Pseudomonadota</taxon>
        <taxon>Acidithiobacillia</taxon>
        <taxon>Acidithiobacillales</taxon>
        <taxon>Acidithiobacillaceae</taxon>
        <taxon>Acidithiobacillus</taxon>
    </lineage>
</organism>
<dbReference type="EMBL" id="CCCS020000045">
    <property type="protein sequence ID" value="CDQ11067.1"/>
    <property type="molecule type" value="Genomic_DNA"/>
</dbReference>
<reference evidence="1" key="1">
    <citation type="submission" date="2014-03" db="EMBL/GenBank/DDBJ databases">
        <authorList>
            <person name="Genoscope - CEA"/>
        </authorList>
    </citation>
    <scope>NUCLEOTIDE SEQUENCE [LARGE SCALE GENOMIC DNA]</scope>
    <source>
        <strain evidence="1">CF27</strain>
    </source>
</reference>
<evidence type="ECO:0000313" key="3">
    <source>
        <dbReference type="Proteomes" id="UP000193925"/>
    </source>
</evidence>
<keyword evidence="3" id="KW-1185">Reference proteome</keyword>
<accession>A0A060UR33</accession>
<protein>
    <submittedName>
        <fullName evidence="1">Uncharacterized protein</fullName>
    </submittedName>
</protein>
<evidence type="ECO:0000313" key="1">
    <source>
        <dbReference type="EMBL" id="CDQ11067.1"/>
    </source>
</evidence>